<keyword evidence="5 6" id="KW-0472">Membrane</keyword>
<organism evidence="7 8">
    <name type="scientific">Paenibacillus thermoaerophilus</name>
    <dbReference type="NCBI Taxonomy" id="1215385"/>
    <lineage>
        <taxon>Bacteria</taxon>
        <taxon>Bacillati</taxon>
        <taxon>Bacillota</taxon>
        <taxon>Bacilli</taxon>
        <taxon>Bacillales</taxon>
        <taxon>Paenibacillaceae</taxon>
        <taxon>Paenibacillus</taxon>
    </lineage>
</organism>
<evidence type="ECO:0000313" key="7">
    <source>
        <dbReference type="EMBL" id="MFC7749074.1"/>
    </source>
</evidence>
<dbReference type="RefSeq" id="WP_138789375.1">
    <property type="nucleotide sequence ID" value="NZ_JBHTGQ010000009.1"/>
</dbReference>
<dbReference type="PANTHER" id="PTHR21716:SF68">
    <property type="entry name" value="TRANSPORT PROTEIN YTVI-RELATED"/>
    <property type="match status" value="1"/>
</dbReference>
<name>A0ABW2UYX5_9BACL</name>
<sequence>MPLKTLLVMVVGVLLIYGLFTVGSPFLIAIILAMFLETPISLLMRAGKMNRLAAATTVCTVFILALLGLAYWIGFSIVMQLIDYGKQAPEYFEEAGGVLQDQIDRALQYVNTLNPEVAEQMETGLKNAVGSLTDSIGMMLGNASKFFLNLATAIPNLLVYFIVFVVALYLFSYSLPSLYTGFLGLFEESSRSKVEKVMTDLRQSVFGLLKATIVLSGLTYLVSLLGLLVLRVDYPLAIALLIIIVDLLPILGTGSVLVPWAIYTTVVNGNLKLGIGLVVLFVAITVFRRIVEPKVIGDSVGISPLAALVSLYIGFKLVGLIGFFLGPTLVIIYQAMRRSGLLQFKITLE</sequence>
<dbReference type="Pfam" id="PF01594">
    <property type="entry name" value="AI-2E_transport"/>
    <property type="match status" value="1"/>
</dbReference>
<evidence type="ECO:0000256" key="3">
    <source>
        <dbReference type="ARBA" id="ARBA00022692"/>
    </source>
</evidence>
<keyword evidence="8" id="KW-1185">Reference proteome</keyword>
<feature type="transmembrane region" description="Helical" evidence="6">
    <location>
        <begin position="52"/>
        <end position="73"/>
    </location>
</feature>
<dbReference type="InterPro" id="IPR002549">
    <property type="entry name" value="AI-2E-like"/>
</dbReference>
<gene>
    <name evidence="7" type="primary">ytvI</name>
    <name evidence="7" type="ORF">ACFQWB_03820</name>
</gene>
<evidence type="ECO:0000256" key="1">
    <source>
        <dbReference type="ARBA" id="ARBA00004141"/>
    </source>
</evidence>
<protein>
    <submittedName>
        <fullName evidence="7">Sporulation integral membrane protein YtvI</fullName>
    </submittedName>
</protein>
<reference evidence="8" key="1">
    <citation type="journal article" date="2019" name="Int. J. Syst. Evol. Microbiol.">
        <title>The Global Catalogue of Microorganisms (GCM) 10K type strain sequencing project: providing services to taxonomists for standard genome sequencing and annotation.</title>
        <authorList>
            <consortium name="The Broad Institute Genomics Platform"/>
            <consortium name="The Broad Institute Genome Sequencing Center for Infectious Disease"/>
            <person name="Wu L."/>
            <person name="Ma J."/>
        </authorList>
    </citation>
    <scope>NUCLEOTIDE SEQUENCE [LARGE SCALE GENOMIC DNA]</scope>
    <source>
        <strain evidence="8">JCM 18657</strain>
    </source>
</reference>
<feature type="transmembrane region" description="Helical" evidence="6">
    <location>
        <begin position="311"/>
        <end position="333"/>
    </location>
</feature>
<keyword evidence="4 6" id="KW-1133">Transmembrane helix</keyword>
<dbReference type="PANTHER" id="PTHR21716">
    <property type="entry name" value="TRANSMEMBRANE PROTEIN"/>
    <property type="match status" value="1"/>
</dbReference>
<evidence type="ECO:0000256" key="2">
    <source>
        <dbReference type="ARBA" id="ARBA00009773"/>
    </source>
</evidence>
<comment type="caution">
    <text evidence="7">The sequence shown here is derived from an EMBL/GenBank/DDBJ whole genome shotgun (WGS) entry which is preliminary data.</text>
</comment>
<comment type="subcellular location">
    <subcellularLocation>
        <location evidence="1">Membrane</location>
        <topology evidence="1">Multi-pass membrane protein</topology>
    </subcellularLocation>
</comment>
<comment type="similarity">
    <text evidence="2">Belongs to the autoinducer-2 exporter (AI-2E) (TC 2.A.86) family.</text>
</comment>
<proteinExistence type="inferred from homology"/>
<keyword evidence="3 6" id="KW-0812">Transmembrane</keyword>
<dbReference type="InterPro" id="IPR014227">
    <property type="entry name" value="YtvI-like"/>
</dbReference>
<feature type="transmembrane region" description="Helical" evidence="6">
    <location>
        <begin position="236"/>
        <end position="261"/>
    </location>
</feature>
<evidence type="ECO:0000256" key="5">
    <source>
        <dbReference type="ARBA" id="ARBA00023136"/>
    </source>
</evidence>
<feature type="transmembrane region" description="Helical" evidence="6">
    <location>
        <begin position="273"/>
        <end position="291"/>
    </location>
</feature>
<evidence type="ECO:0000256" key="6">
    <source>
        <dbReference type="SAM" id="Phobius"/>
    </source>
</evidence>
<accession>A0ABW2UYX5</accession>
<dbReference type="Proteomes" id="UP001596528">
    <property type="component" value="Unassembled WGS sequence"/>
</dbReference>
<feature type="transmembrane region" description="Helical" evidence="6">
    <location>
        <begin position="6"/>
        <end position="32"/>
    </location>
</feature>
<dbReference type="NCBIfam" id="TIGR02872">
    <property type="entry name" value="spore_ytvI"/>
    <property type="match status" value="1"/>
</dbReference>
<dbReference type="EMBL" id="JBHTGQ010000009">
    <property type="protein sequence ID" value="MFC7749074.1"/>
    <property type="molecule type" value="Genomic_DNA"/>
</dbReference>
<feature type="transmembrane region" description="Helical" evidence="6">
    <location>
        <begin position="157"/>
        <end position="186"/>
    </location>
</feature>
<evidence type="ECO:0000256" key="4">
    <source>
        <dbReference type="ARBA" id="ARBA00022989"/>
    </source>
</evidence>
<evidence type="ECO:0000313" key="8">
    <source>
        <dbReference type="Proteomes" id="UP001596528"/>
    </source>
</evidence>
<feature type="transmembrane region" description="Helical" evidence="6">
    <location>
        <begin position="207"/>
        <end position="230"/>
    </location>
</feature>